<evidence type="ECO:0000313" key="2">
    <source>
        <dbReference type="EMBL" id="MEW9502986.1"/>
    </source>
</evidence>
<gene>
    <name evidence="2" type="ORF">AB1471_14430</name>
</gene>
<keyword evidence="1" id="KW-0812">Transmembrane</keyword>
<keyword evidence="1" id="KW-0472">Membrane</keyword>
<dbReference type="EMBL" id="JBFMIA010000019">
    <property type="protein sequence ID" value="MEW9502986.1"/>
    <property type="molecule type" value="Genomic_DNA"/>
</dbReference>
<keyword evidence="3" id="KW-1185">Reference proteome</keyword>
<evidence type="ECO:0000313" key="3">
    <source>
        <dbReference type="Proteomes" id="UP001556040"/>
    </source>
</evidence>
<feature type="transmembrane region" description="Helical" evidence="1">
    <location>
        <begin position="12"/>
        <end position="36"/>
    </location>
</feature>
<dbReference type="RefSeq" id="WP_367780471.1">
    <property type="nucleotide sequence ID" value="NZ_JBFMIA010000019.1"/>
</dbReference>
<accession>A0ABV3Q752</accession>
<comment type="caution">
    <text evidence="2">The sequence shown here is derived from an EMBL/GenBank/DDBJ whole genome shotgun (WGS) entry which is preliminary data.</text>
</comment>
<evidence type="ECO:0000256" key="1">
    <source>
        <dbReference type="SAM" id="Phobius"/>
    </source>
</evidence>
<name>A0ABV3Q752_9BACL</name>
<protein>
    <submittedName>
        <fullName evidence="2">Uncharacterized protein</fullName>
    </submittedName>
</protein>
<dbReference type="Proteomes" id="UP001556040">
    <property type="component" value="Unassembled WGS sequence"/>
</dbReference>
<sequence>MSNSHCSKINWLKIGILFFLGGFLLLGLFFVIFFGVKVNQQPNENWLNIPVNLTEVDQSHTVYENKGGSQPVLASFFFETNNFDENLTSDACTAEVTMETKNGNLSKTITFDPDPFPGNGNHLPAILVGKKVNKVTVKATEIEDGEVCRMVFEGANGSDLD</sequence>
<organism evidence="2 3">
    <name type="scientific">Jeotgalibacillus marinus</name>
    <dbReference type="NCBI Taxonomy" id="86667"/>
    <lineage>
        <taxon>Bacteria</taxon>
        <taxon>Bacillati</taxon>
        <taxon>Bacillota</taxon>
        <taxon>Bacilli</taxon>
        <taxon>Bacillales</taxon>
        <taxon>Caryophanaceae</taxon>
        <taxon>Jeotgalibacillus</taxon>
    </lineage>
</organism>
<proteinExistence type="predicted"/>
<reference evidence="2 3" key="1">
    <citation type="journal article" date="1979" name="Int. J. Syst. Evol. Microbiol.">
        <title>Bacillus globisporus subsp. marinus subsp. nov.</title>
        <authorList>
            <person name="Liu H."/>
        </authorList>
    </citation>
    <scope>NUCLEOTIDE SEQUENCE [LARGE SCALE GENOMIC DNA]</scope>
    <source>
        <strain evidence="2 3">DSM 1297</strain>
    </source>
</reference>
<keyword evidence="1" id="KW-1133">Transmembrane helix</keyword>